<accession>A0A417YM57</accession>
<protein>
    <recommendedName>
        <fullName evidence="3">Integrase</fullName>
    </recommendedName>
</protein>
<sequence length="104" mass="11993">MIGSIQKYKKKQGIRYRYTVDLNQDGVRKQKKKSGFLLSSRVITELKEHRRNQEGQKKAAGEMYQDQDLVVCTENGAVQDPGNLLRVTNRIIKQVVYVSFAFTI</sequence>
<proteinExistence type="predicted"/>
<evidence type="ECO:0008006" key="3">
    <source>
        <dbReference type="Google" id="ProtNLM"/>
    </source>
</evidence>
<name>A0A417YM57_9BACI</name>
<dbReference type="Proteomes" id="UP000285456">
    <property type="component" value="Unassembled WGS sequence"/>
</dbReference>
<comment type="caution">
    <text evidence="1">The sequence shown here is derived from an EMBL/GenBank/DDBJ whole genome shotgun (WGS) entry which is preliminary data.</text>
</comment>
<organism evidence="1 2">
    <name type="scientific">Oceanobacillus profundus</name>
    <dbReference type="NCBI Taxonomy" id="372463"/>
    <lineage>
        <taxon>Bacteria</taxon>
        <taxon>Bacillati</taxon>
        <taxon>Bacillota</taxon>
        <taxon>Bacilli</taxon>
        <taxon>Bacillales</taxon>
        <taxon>Bacillaceae</taxon>
        <taxon>Oceanobacillus</taxon>
    </lineage>
</organism>
<dbReference type="OrthoDB" id="9803188at2"/>
<keyword evidence="2" id="KW-1185">Reference proteome</keyword>
<dbReference type="EMBL" id="QWEH01000002">
    <property type="protein sequence ID" value="RHW34481.1"/>
    <property type="molecule type" value="Genomic_DNA"/>
</dbReference>
<evidence type="ECO:0000313" key="1">
    <source>
        <dbReference type="EMBL" id="RHW34481.1"/>
    </source>
</evidence>
<gene>
    <name evidence="1" type="ORF">D1B32_04775</name>
</gene>
<reference evidence="1 2" key="1">
    <citation type="journal article" date="2007" name="Int. J. Syst. Evol. Microbiol.">
        <title>Oceanobacillus profundus sp. nov., isolated from a deep-sea sediment core.</title>
        <authorList>
            <person name="Kim Y.G."/>
            <person name="Choi D.H."/>
            <person name="Hyun S."/>
            <person name="Cho B.C."/>
        </authorList>
    </citation>
    <scope>NUCLEOTIDE SEQUENCE [LARGE SCALE GENOMIC DNA]</scope>
    <source>
        <strain evidence="1 2">DSM 18246</strain>
    </source>
</reference>
<dbReference type="RefSeq" id="WP_118888768.1">
    <property type="nucleotide sequence ID" value="NZ_JAMAWL010000009.1"/>
</dbReference>
<evidence type="ECO:0000313" key="2">
    <source>
        <dbReference type="Proteomes" id="UP000285456"/>
    </source>
</evidence>
<dbReference type="AlphaFoldDB" id="A0A417YM57"/>